<proteinExistence type="predicted"/>
<dbReference type="EMBL" id="LR798428">
    <property type="protein sequence ID" value="CAB5231512.1"/>
    <property type="molecule type" value="Genomic_DNA"/>
</dbReference>
<gene>
    <name evidence="1" type="ORF">UFOVP1131_109</name>
    <name evidence="2" type="ORF">UFOVP1245_77</name>
    <name evidence="3" type="ORF">UFOVP1582_101</name>
</gene>
<dbReference type="EMBL" id="LR797185">
    <property type="protein sequence ID" value="CAB4192752.1"/>
    <property type="molecule type" value="Genomic_DNA"/>
</dbReference>
<evidence type="ECO:0000313" key="1">
    <source>
        <dbReference type="EMBL" id="CAB4184995.1"/>
    </source>
</evidence>
<evidence type="ECO:0000313" key="2">
    <source>
        <dbReference type="EMBL" id="CAB4192752.1"/>
    </source>
</evidence>
<protein>
    <submittedName>
        <fullName evidence="3">Uncharacterized protein</fullName>
    </submittedName>
</protein>
<name>A0A6J7XTS7_9CAUD</name>
<organism evidence="3">
    <name type="scientific">uncultured Caudovirales phage</name>
    <dbReference type="NCBI Taxonomy" id="2100421"/>
    <lineage>
        <taxon>Viruses</taxon>
        <taxon>Duplodnaviria</taxon>
        <taxon>Heunggongvirae</taxon>
        <taxon>Uroviricota</taxon>
        <taxon>Caudoviricetes</taxon>
        <taxon>Peduoviridae</taxon>
        <taxon>Maltschvirus</taxon>
        <taxon>Maltschvirus maltsch</taxon>
    </lineage>
</organism>
<accession>A0A6J7XTS7</accession>
<evidence type="ECO:0000313" key="3">
    <source>
        <dbReference type="EMBL" id="CAB5231512.1"/>
    </source>
</evidence>
<dbReference type="EMBL" id="LR797071">
    <property type="protein sequence ID" value="CAB4184995.1"/>
    <property type="molecule type" value="Genomic_DNA"/>
</dbReference>
<reference evidence="3" key="1">
    <citation type="submission" date="2020-05" db="EMBL/GenBank/DDBJ databases">
        <authorList>
            <person name="Chiriac C."/>
            <person name="Salcher M."/>
            <person name="Ghai R."/>
            <person name="Kavagutti S V."/>
        </authorList>
    </citation>
    <scope>NUCLEOTIDE SEQUENCE</scope>
</reference>
<sequence>MNITSKQKNYFVAAALGAAVLAGLLGHQVGVSSGLAEGHVAGFAEGSRDGWKRAVVATTDVAYWQGAIDGCNTVFDAVGWEYIYVNVYAGGGTISRSYFCKDSGDHSSTPVIEIPYVESVEGSN</sequence>